<dbReference type="GO" id="GO:0015074">
    <property type="term" value="P:DNA integration"/>
    <property type="evidence" value="ECO:0007669"/>
    <property type="project" value="InterPro"/>
</dbReference>
<gene>
    <name evidence="2" type="ORF">A2215_03660</name>
</gene>
<evidence type="ECO:0000313" key="3">
    <source>
        <dbReference type="Proteomes" id="UP000178583"/>
    </source>
</evidence>
<dbReference type="Proteomes" id="UP000178583">
    <property type="component" value="Unassembled WGS sequence"/>
</dbReference>
<feature type="domain" description="Integrase catalytic" evidence="1">
    <location>
        <begin position="185"/>
        <end position="364"/>
    </location>
</feature>
<dbReference type="GO" id="GO:0003676">
    <property type="term" value="F:nucleic acid binding"/>
    <property type="evidence" value="ECO:0007669"/>
    <property type="project" value="InterPro"/>
</dbReference>
<dbReference type="AlphaFoldDB" id="A0A1F5E588"/>
<sequence length="414" mass="47224">MTTQMDDSGITTVSQIKKLLAASEGFKLKSASRDDKYRWLESVLKRFMFFDLKRGEKGLLRGYMKQMTGISESQLTRLIKKQLFAGEINAACGQRNKFPKVYTREDIELLAETDNLHERLAGPATKNILERELKFGDIRYKRLSGISVSHIYNLRETPAYRFKALTVSRTKSVQVAIGKRGKPNSNGKPGHLRVDTVHQGDLDGVKGVYHINMVDEVTQWQIVVCVEAISEAWLEDVLEAAILMFPFLIRGFHSDNGGEFINKQVASMLGGLLIKQSKSRSGRTNDNALVEGKNGSVIRKHMGHWHIERRHAGGIHRFYMEYFNIYLNYHRPCGFATITVDEKGKRHRTYETYQTPYQAFKALKKPEQYLRDGVTLEGLEKIAKAYSANGFAKLMQDAKYKLFREVLPKGAQTF</sequence>
<feature type="non-terminal residue" evidence="2">
    <location>
        <position position="414"/>
    </location>
</feature>
<organism evidence="2 3">
    <name type="scientific">Candidatus Berkelbacteria bacterium RIFOXYA2_FULL_43_10</name>
    <dbReference type="NCBI Taxonomy" id="1797472"/>
    <lineage>
        <taxon>Bacteria</taxon>
        <taxon>Candidatus Berkelbacteria</taxon>
    </lineage>
</organism>
<dbReference type="InterPro" id="IPR012337">
    <property type="entry name" value="RNaseH-like_sf"/>
</dbReference>
<dbReference type="InterPro" id="IPR036397">
    <property type="entry name" value="RNaseH_sf"/>
</dbReference>
<comment type="caution">
    <text evidence="2">The sequence shown here is derived from an EMBL/GenBank/DDBJ whole genome shotgun (WGS) entry which is preliminary data.</text>
</comment>
<reference evidence="2 3" key="1">
    <citation type="journal article" date="2016" name="Nat. Commun.">
        <title>Thousands of microbial genomes shed light on interconnected biogeochemical processes in an aquifer system.</title>
        <authorList>
            <person name="Anantharaman K."/>
            <person name="Brown C.T."/>
            <person name="Hug L.A."/>
            <person name="Sharon I."/>
            <person name="Castelle C.J."/>
            <person name="Probst A.J."/>
            <person name="Thomas B.C."/>
            <person name="Singh A."/>
            <person name="Wilkins M.J."/>
            <person name="Karaoz U."/>
            <person name="Brodie E.L."/>
            <person name="Williams K.H."/>
            <person name="Hubbard S.S."/>
            <person name="Banfield J.F."/>
        </authorList>
    </citation>
    <scope>NUCLEOTIDE SEQUENCE [LARGE SCALE GENOMIC DNA]</scope>
</reference>
<evidence type="ECO:0000259" key="1">
    <source>
        <dbReference type="PROSITE" id="PS50994"/>
    </source>
</evidence>
<dbReference type="PROSITE" id="PS50994">
    <property type="entry name" value="INTEGRASE"/>
    <property type="match status" value="1"/>
</dbReference>
<dbReference type="SUPFAM" id="SSF53098">
    <property type="entry name" value="Ribonuclease H-like"/>
    <property type="match status" value="1"/>
</dbReference>
<name>A0A1F5E588_9BACT</name>
<dbReference type="Gene3D" id="3.30.420.10">
    <property type="entry name" value="Ribonuclease H-like superfamily/Ribonuclease H"/>
    <property type="match status" value="1"/>
</dbReference>
<protein>
    <recommendedName>
        <fullName evidence="1">Integrase catalytic domain-containing protein</fullName>
    </recommendedName>
</protein>
<accession>A0A1F5E588</accession>
<dbReference type="InterPro" id="IPR001584">
    <property type="entry name" value="Integrase_cat-core"/>
</dbReference>
<dbReference type="Pfam" id="PF00665">
    <property type="entry name" value="rve"/>
    <property type="match status" value="1"/>
</dbReference>
<evidence type="ECO:0000313" key="2">
    <source>
        <dbReference type="EMBL" id="OGD62518.1"/>
    </source>
</evidence>
<dbReference type="EMBL" id="MEZY01000049">
    <property type="protein sequence ID" value="OGD62518.1"/>
    <property type="molecule type" value="Genomic_DNA"/>
</dbReference>
<proteinExistence type="predicted"/>